<dbReference type="AlphaFoldDB" id="A0A364JVL3"/>
<protein>
    <submittedName>
        <fullName evidence="2">Uncharacterized protein</fullName>
    </submittedName>
</protein>
<evidence type="ECO:0000313" key="2">
    <source>
        <dbReference type="EMBL" id="RAK29154.1"/>
    </source>
</evidence>
<gene>
    <name evidence="2" type="ORF">C7374_105205</name>
</gene>
<feature type="compositionally biased region" description="Low complexity" evidence="1">
    <location>
        <begin position="13"/>
        <end position="46"/>
    </location>
</feature>
<feature type="region of interest" description="Disordered" evidence="1">
    <location>
        <begin position="9"/>
        <end position="52"/>
    </location>
</feature>
<dbReference type="EMBL" id="QLMK01000005">
    <property type="protein sequence ID" value="RAK29154.1"/>
    <property type="molecule type" value="Genomic_DNA"/>
</dbReference>
<accession>A0A364JVL3</accession>
<evidence type="ECO:0000313" key="3">
    <source>
        <dbReference type="Proteomes" id="UP000249453"/>
    </source>
</evidence>
<reference evidence="2 3" key="1">
    <citation type="submission" date="2018-06" db="EMBL/GenBank/DDBJ databases">
        <title>Genomic Encyclopedia of Type Strains, Phase IV (KMG-IV): sequencing the most valuable type-strain genomes for metagenomic binning, comparative biology and taxonomic classification.</title>
        <authorList>
            <person name="Goeker M."/>
        </authorList>
    </citation>
    <scope>NUCLEOTIDE SEQUENCE [LARGE SCALE GENOMIC DNA]</scope>
    <source>
        <strain evidence="2 3">DSM 26720</strain>
    </source>
</reference>
<name>A0A364JVL3_9HYPH</name>
<evidence type="ECO:0000256" key="1">
    <source>
        <dbReference type="SAM" id="MobiDB-lite"/>
    </source>
</evidence>
<organism evidence="2 3">
    <name type="scientific">Falsochrobactrum ovis</name>
    <dbReference type="NCBI Taxonomy" id="1293442"/>
    <lineage>
        <taxon>Bacteria</taxon>
        <taxon>Pseudomonadati</taxon>
        <taxon>Pseudomonadota</taxon>
        <taxon>Alphaproteobacteria</taxon>
        <taxon>Hyphomicrobiales</taxon>
        <taxon>Brucellaceae</taxon>
        <taxon>Falsochrobactrum</taxon>
    </lineage>
</organism>
<proteinExistence type="predicted"/>
<sequence>MEGLLDILLGRTAQQPQPQPNAQPESYQGQAMLQAPQAVQQPQQRQGGSMGDFLSALGPAIAMLDPRNQQLGVHLMQMQQHRQKQAAGQQRANRTVEYLQSQGVSPQEAELIVSDPQMLRSWFGDRAKAGKPDWQIAEIYDEQGRPKKVLIDKNNPQNMQGLGGSKNEQTSLMQNLAAAGLQPGTPEYQQAVLEGTKSGVNVSVGAGEKAWDTESAKLFAKRYDEISAGASNAQQMMGMYDLAEQALNSGVRTGMGAEAELTLRQLGSALGIDTDPEKLAGGELIRAVQNRMALTMRSPDGGMGMPGALSDRDIKFLKDSQIGIDRSPEGNRKMLAAFRAMEGRKIEIARLADEYIAENGRLDSGFNRRVREWAEANPLFDENALSGNNAGGVVDFSDFFNQ</sequence>
<keyword evidence="3" id="KW-1185">Reference proteome</keyword>
<comment type="caution">
    <text evidence="2">The sequence shown here is derived from an EMBL/GenBank/DDBJ whole genome shotgun (WGS) entry which is preliminary data.</text>
</comment>
<dbReference type="Proteomes" id="UP000249453">
    <property type="component" value="Unassembled WGS sequence"/>
</dbReference>